<feature type="domain" description="Phage terminase large subunit N-terminal" evidence="1">
    <location>
        <begin position="15"/>
        <end position="206"/>
    </location>
</feature>
<dbReference type="NCBIfam" id="TIGR01547">
    <property type="entry name" value="phage_term_2"/>
    <property type="match status" value="1"/>
</dbReference>
<evidence type="ECO:0000259" key="1">
    <source>
        <dbReference type="Pfam" id="PF04466"/>
    </source>
</evidence>
<dbReference type="Gene3D" id="3.30.420.240">
    <property type="match status" value="1"/>
</dbReference>
<name>A0A193QHU5_SODGM</name>
<evidence type="ECO:0000313" key="2">
    <source>
        <dbReference type="EMBL" id="CRL44490.1"/>
    </source>
</evidence>
<dbReference type="InterPro" id="IPR006437">
    <property type="entry name" value="Phage_terminase_lsu"/>
</dbReference>
<evidence type="ECO:0000313" key="3">
    <source>
        <dbReference type="Proteomes" id="UP000245838"/>
    </source>
</evidence>
<gene>
    <name evidence="2" type="ORF">SGGMMB4_01619</name>
</gene>
<dbReference type="Proteomes" id="UP000245838">
    <property type="component" value="Chromosome sggmmb4_Chromosome"/>
</dbReference>
<sequence length="448" mass="50078">MANPHFRPFIKPAPYKVAYGGRGSGKSYFFAELAIEVARRTKTVILCARELQESISDSVHKLLRETIDRLGYSAEFEVQKNTIIHLATGTTFIFLGVKNNVTKVKSAQGVGICWVEEAEAVTKDSWDVLLPSIRGDKNAEVWISFNPKNILDDTYQRFIVNPPKGAIILKANYSDNPYFHDSPLPQQMAECKERDVDLYRHIWLGEPVSDSEAVVITYSWIEAAIDAHIKLGFTPSGSKRIGFDVADEGEDKNALAYACGSVVLNVEQWQKGDVIESANWVERYATEIGADKIVYDSIGVGAGVKAQLNRTARRKAEGFNAGGAVIDPDEEYVNGKTNRDMFANVKAQAWWSLRERFYKTYRATQYSEDYREDELISLSSGIETSTLECLKAELSRPRIDYDGNGRVKVESKKDMAKRGIKSPNLADAVVMAFAPTDKTLDYFLAMAT</sequence>
<dbReference type="PANTHER" id="PTHR39184">
    <property type="match status" value="1"/>
</dbReference>
<accession>A0A193QHU5</accession>
<organism evidence="2 3">
    <name type="scientific">Sodalis glossinidius (strain morsitans)</name>
    <dbReference type="NCBI Taxonomy" id="343509"/>
    <lineage>
        <taxon>Bacteria</taxon>
        <taxon>Pseudomonadati</taxon>
        <taxon>Pseudomonadota</taxon>
        <taxon>Gammaproteobacteria</taxon>
        <taxon>Enterobacterales</taxon>
        <taxon>Bruguierivoracaceae</taxon>
        <taxon>Sodalis</taxon>
    </lineage>
</organism>
<proteinExistence type="predicted"/>
<dbReference type="InterPro" id="IPR052380">
    <property type="entry name" value="Viral_DNA_packaging_terminase"/>
</dbReference>
<dbReference type="InterPro" id="IPR027417">
    <property type="entry name" value="P-loop_NTPase"/>
</dbReference>
<dbReference type="AlphaFoldDB" id="A0A193QHU5"/>
<dbReference type="EMBL" id="LN854557">
    <property type="protein sequence ID" value="CRL44490.1"/>
    <property type="molecule type" value="Genomic_DNA"/>
</dbReference>
<reference evidence="2 3" key="1">
    <citation type="submission" date="2015-05" db="EMBL/GenBank/DDBJ databases">
        <authorList>
            <person name="Goodhead I."/>
        </authorList>
    </citation>
    <scope>NUCLEOTIDE SEQUENCE [LARGE SCALE GENOMIC DNA]</scope>
    <source>
        <strain evidence="3">morsitans</strain>
    </source>
</reference>
<dbReference type="RefSeq" id="WP_166506473.1">
    <property type="nucleotide sequence ID" value="NZ_LN854557.1"/>
</dbReference>
<protein>
    <submittedName>
        <fullName evidence="2">Phage terminase large subunit</fullName>
    </submittedName>
</protein>
<dbReference type="InterPro" id="IPR035412">
    <property type="entry name" value="Terminase_L_N"/>
</dbReference>
<dbReference type="Gene3D" id="3.40.50.300">
    <property type="entry name" value="P-loop containing nucleotide triphosphate hydrolases"/>
    <property type="match status" value="1"/>
</dbReference>
<dbReference type="PANTHER" id="PTHR39184:SF1">
    <property type="entry name" value="PBSX PHAGE TERMINASE LARGE SUBUNIT"/>
    <property type="match status" value="1"/>
</dbReference>
<dbReference type="Pfam" id="PF04466">
    <property type="entry name" value="Terminase_3"/>
    <property type="match status" value="1"/>
</dbReference>